<accession>A0A0G1RMH1</accession>
<name>A0A0G1RMH1_9BACT</name>
<dbReference type="EMBL" id="LCNO01000003">
    <property type="protein sequence ID" value="KKU58351.1"/>
    <property type="molecule type" value="Genomic_DNA"/>
</dbReference>
<reference evidence="1 2" key="1">
    <citation type="journal article" date="2015" name="Nature">
        <title>rRNA introns, odd ribosomes, and small enigmatic genomes across a large radiation of phyla.</title>
        <authorList>
            <person name="Brown C.T."/>
            <person name="Hug L.A."/>
            <person name="Thomas B.C."/>
            <person name="Sharon I."/>
            <person name="Castelle C.J."/>
            <person name="Singh A."/>
            <person name="Wilkins M.J."/>
            <person name="Williams K.H."/>
            <person name="Banfield J.F."/>
        </authorList>
    </citation>
    <scope>NUCLEOTIDE SEQUENCE [LARGE SCALE GENOMIC DNA]</scope>
</reference>
<dbReference type="Proteomes" id="UP000034307">
    <property type="component" value="Unassembled WGS sequence"/>
</dbReference>
<gene>
    <name evidence="1" type="ORF">UX80_C0003G0006</name>
</gene>
<evidence type="ECO:0000313" key="1">
    <source>
        <dbReference type="EMBL" id="KKU58351.1"/>
    </source>
</evidence>
<comment type="caution">
    <text evidence="1">The sequence shown here is derived from an EMBL/GenBank/DDBJ whole genome shotgun (WGS) entry which is preliminary data.</text>
</comment>
<organism evidence="1 2">
    <name type="scientific">Candidatus Amesbacteria bacterium GW2011_GWA2_47_11b</name>
    <dbReference type="NCBI Taxonomy" id="1618358"/>
    <lineage>
        <taxon>Bacteria</taxon>
        <taxon>Candidatus Amesiibacteriota</taxon>
    </lineage>
</organism>
<evidence type="ECO:0000313" key="2">
    <source>
        <dbReference type="Proteomes" id="UP000034307"/>
    </source>
</evidence>
<protein>
    <submittedName>
        <fullName evidence="1">Uncharacterized protein</fullName>
    </submittedName>
</protein>
<sequence>MAVVCAACNCTVEVIFGGDEITVASQYCDGSGCIKGDTVTALNRANLGLKVRIV</sequence>
<proteinExistence type="predicted"/>
<dbReference type="AlphaFoldDB" id="A0A0G1RMH1"/>